<proteinExistence type="predicted"/>
<comment type="caution">
    <text evidence="2">The sequence shown here is derived from an EMBL/GenBank/DDBJ whole genome shotgun (WGS) entry which is preliminary data.</text>
</comment>
<dbReference type="EMBL" id="AWSO01001045">
    <property type="protein sequence ID" value="ESK85602.1"/>
    <property type="molecule type" value="Genomic_DNA"/>
</dbReference>
<accession>V2WVJ2</accession>
<dbReference type="HOGENOM" id="CLU_1611217_0_0_1"/>
<sequence>MPINDTNLERHTGTATSSEYSGAHTNDSDGDAVMTDSTESDPSCSAPDLGAVKDASKGVSDNTLAGYQSLIKQCEKWLKDHHLIKPEDMFFRADPHLDSPDMICAWIMDLCDLIRLDGAVRPETELFGLGNETWHQSEVTQKWLVSTAERSKVENRQPVLMLLHL</sequence>
<evidence type="ECO:0000313" key="2">
    <source>
        <dbReference type="EMBL" id="ESK85602.1"/>
    </source>
</evidence>
<feature type="compositionally biased region" description="Polar residues" evidence="1">
    <location>
        <begin position="13"/>
        <end position="25"/>
    </location>
</feature>
<keyword evidence="3" id="KW-1185">Reference proteome</keyword>
<gene>
    <name evidence="2" type="ORF">Moror_9980</name>
</gene>
<evidence type="ECO:0000256" key="1">
    <source>
        <dbReference type="SAM" id="MobiDB-lite"/>
    </source>
</evidence>
<reference evidence="2 3" key="1">
    <citation type="journal article" date="2014" name="BMC Genomics">
        <title>Genome and secretome analysis of the hemibiotrophic fungal pathogen, Moniliophthora roreri, which causes frosty pod rot disease of cacao: mechanisms of the biotrophic and necrotrophic phases.</title>
        <authorList>
            <person name="Meinhardt L.W."/>
            <person name="Costa G.G.L."/>
            <person name="Thomazella D.P.T."/>
            <person name="Teixeira P.J.P.L."/>
            <person name="Carazzolle M.F."/>
            <person name="Schuster S.C."/>
            <person name="Carlson J.E."/>
            <person name="Guiltinan M.J."/>
            <person name="Mieczkowski P."/>
            <person name="Farmer A."/>
            <person name="Ramaraj T."/>
            <person name="Crozier J."/>
            <person name="Davis R.E."/>
            <person name="Shao J."/>
            <person name="Melnick R.L."/>
            <person name="Pereira G.A.G."/>
            <person name="Bailey B.A."/>
        </authorList>
    </citation>
    <scope>NUCLEOTIDE SEQUENCE [LARGE SCALE GENOMIC DNA]</scope>
    <source>
        <strain evidence="2 3">MCA 2997</strain>
    </source>
</reference>
<dbReference type="KEGG" id="mrr:Moror_9980"/>
<name>V2WVJ2_MONRO</name>
<feature type="region of interest" description="Disordered" evidence="1">
    <location>
        <begin position="1"/>
        <end position="49"/>
    </location>
</feature>
<dbReference type="AlphaFoldDB" id="V2WVJ2"/>
<organism evidence="2 3">
    <name type="scientific">Moniliophthora roreri (strain MCA 2997)</name>
    <name type="common">Cocoa frosty pod rot fungus</name>
    <name type="synonym">Crinipellis roreri</name>
    <dbReference type="NCBI Taxonomy" id="1381753"/>
    <lineage>
        <taxon>Eukaryota</taxon>
        <taxon>Fungi</taxon>
        <taxon>Dikarya</taxon>
        <taxon>Basidiomycota</taxon>
        <taxon>Agaricomycotina</taxon>
        <taxon>Agaricomycetes</taxon>
        <taxon>Agaricomycetidae</taxon>
        <taxon>Agaricales</taxon>
        <taxon>Marasmiineae</taxon>
        <taxon>Marasmiaceae</taxon>
        <taxon>Moniliophthora</taxon>
    </lineage>
</organism>
<dbReference type="OrthoDB" id="3163890at2759"/>
<evidence type="ECO:0000313" key="3">
    <source>
        <dbReference type="Proteomes" id="UP000017559"/>
    </source>
</evidence>
<protein>
    <submittedName>
        <fullName evidence="2">Uncharacterized protein</fullName>
    </submittedName>
</protein>
<dbReference type="Proteomes" id="UP000017559">
    <property type="component" value="Unassembled WGS sequence"/>
</dbReference>